<dbReference type="Proteomes" id="UP000887578">
    <property type="component" value="Unplaced"/>
</dbReference>
<dbReference type="InterPro" id="IPR025952">
    <property type="entry name" value="R3H-assoc_dom"/>
</dbReference>
<protein>
    <submittedName>
        <fullName evidence="3">R3H-associated N-terminal domain-containing protein</fullName>
    </submittedName>
</protein>
<name>A0A914QI70_9BILA</name>
<feature type="domain" description="R3H-associated N-terminal" evidence="1">
    <location>
        <begin position="20"/>
        <end position="96"/>
    </location>
</feature>
<reference evidence="3" key="1">
    <citation type="submission" date="2022-11" db="UniProtKB">
        <authorList>
            <consortium name="WormBaseParasite"/>
        </authorList>
    </citation>
    <scope>IDENTIFICATION</scope>
</reference>
<accession>A0A914QI70</accession>
<dbReference type="Pfam" id="PF13902">
    <property type="entry name" value="R3H-assoc"/>
    <property type="match status" value="1"/>
</dbReference>
<dbReference type="PANTHER" id="PTHR32019:SF2">
    <property type="entry name" value="R3H DOMAIN-CONTAINING PROTEIN 4"/>
    <property type="match status" value="1"/>
</dbReference>
<dbReference type="WBParaSite" id="PDA_v2.g31642.t1">
    <property type="protein sequence ID" value="PDA_v2.g31642.t1"/>
    <property type="gene ID" value="PDA_v2.g31642"/>
</dbReference>
<dbReference type="AlphaFoldDB" id="A0A914QI70"/>
<keyword evidence="2" id="KW-1185">Reference proteome</keyword>
<evidence type="ECO:0000313" key="3">
    <source>
        <dbReference type="WBParaSite" id="PDA_v2.g31642.t1"/>
    </source>
</evidence>
<evidence type="ECO:0000259" key="1">
    <source>
        <dbReference type="Pfam" id="PF13902"/>
    </source>
</evidence>
<dbReference type="PANTHER" id="PTHR32019">
    <property type="entry name" value="R3H DOMAIN-CONTAINING PROTEIN 4"/>
    <property type="match status" value="1"/>
</dbReference>
<evidence type="ECO:0000313" key="2">
    <source>
        <dbReference type="Proteomes" id="UP000887578"/>
    </source>
</evidence>
<organism evidence="2 3">
    <name type="scientific">Panagrolaimus davidi</name>
    <dbReference type="NCBI Taxonomy" id="227884"/>
    <lineage>
        <taxon>Eukaryota</taxon>
        <taxon>Metazoa</taxon>
        <taxon>Ecdysozoa</taxon>
        <taxon>Nematoda</taxon>
        <taxon>Chromadorea</taxon>
        <taxon>Rhabditida</taxon>
        <taxon>Tylenchina</taxon>
        <taxon>Panagrolaimomorpha</taxon>
        <taxon>Panagrolaimoidea</taxon>
        <taxon>Panagrolaimidae</taxon>
        <taxon>Panagrolaimus</taxon>
    </lineage>
</organism>
<dbReference type="InterPro" id="IPR039629">
    <property type="entry name" value="R3HDM4"/>
</dbReference>
<proteinExistence type="predicted"/>
<sequence length="177" mass="20371">MRVLRRFQRAGGQIGHDGVNIKSNMGARKRRRVENAHLILNHADKDDICEDFSDIVPHTITAFTRLFLDKTSMKMWQSFMDKSEEEQEKFIQELDDGPSSSEDSFEHVIGGSPVKLPKRYDTMTNEEKRRCLVGDGGGKMVEIRNPKKIFLPPYECLVPYLHRRKGKSLCLDDGVNF</sequence>